<evidence type="ECO:0000256" key="4">
    <source>
        <dbReference type="ARBA" id="ARBA00023110"/>
    </source>
</evidence>
<accession>A0A9X4MB28</accession>
<dbReference type="SUPFAM" id="SSF54534">
    <property type="entry name" value="FKBP-like"/>
    <property type="match status" value="1"/>
</dbReference>
<dbReference type="RefSeq" id="WP_009628463.1">
    <property type="nucleotide sequence ID" value="NZ_VBTY01000170.1"/>
</dbReference>
<evidence type="ECO:0000259" key="7">
    <source>
        <dbReference type="PROSITE" id="PS50198"/>
    </source>
</evidence>
<dbReference type="InterPro" id="IPR046357">
    <property type="entry name" value="PPIase_dom_sf"/>
</dbReference>
<proteinExistence type="predicted"/>
<keyword evidence="9" id="KW-1185">Reference proteome</keyword>
<organism evidence="8 9">
    <name type="scientific">Pseudanabaena catenata USMAC16</name>
    <dbReference type="NCBI Taxonomy" id="1855837"/>
    <lineage>
        <taxon>Bacteria</taxon>
        <taxon>Bacillati</taxon>
        <taxon>Cyanobacteriota</taxon>
        <taxon>Cyanophyceae</taxon>
        <taxon>Pseudanabaenales</taxon>
        <taxon>Pseudanabaenaceae</taxon>
        <taxon>Pseudanabaena</taxon>
    </lineage>
</organism>
<evidence type="ECO:0000256" key="2">
    <source>
        <dbReference type="ARBA" id="ARBA00013194"/>
    </source>
</evidence>
<dbReference type="Pfam" id="PF00639">
    <property type="entry name" value="Rotamase"/>
    <property type="match status" value="1"/>
</dbReference>
<evidence type="ECO:0000313" key="9">
    <source>
        <dbReference type="Proteomes" id="UP001152872"/>
    </source>
</evidence>
<evidence type="ECO:0000313" key="8">
    <source>
        <dbReference type="EMBL" id="MDG3496294.1"/>
    </source>
</evidence>
<comment type="catalytic activity">
    <reaction evidence="1">
        <text>[protein]-peptidylproline (omega=180) = [protein]-peptidylproline (omega=0)</text>
        <dbReference type="Rhea" id="RHEA:16237"/>
        <dbReference type="Rhea" id="RHEA-COMP:10747"/>
        <dbReference type="Rhea" id="RHEA-COMP:10748"/>
        <dbReference type="ChEBI" id="CHEBI:83833"/>
        <dbReference type="ChEBI" id="CHEBI:83834"/>
        <dbReference type="EC" id="5.2.1.8"/>
    </reaction>
</comment>
<keyword evidence="3" id="KW-0732">Signal</keyword>
<dbReference type="PROSITE" id="PS50198">
    <property type="entry name" value="PPIC_PPIASE_2"/>
    <property type="match status" value="1"/>
</dbReference>
<dbReference type="EC" id="5.2.1.8" evidence="2"/>
<dbReference type="EMBL" id="VBTY01000170">
    <property type="protein sequence ID" value="MDG3496294.1"/>
    <property type="molecule type" value="Genomic_DNA"/>
</dbReference>
<comment type="caution">
    <text evidence="8">The sequence shown here is derived from an EMBL/GenBank/DDBJ whole genome shotgun (WGS) entry which is preliminary data.</text>
</comment>
<evidence type="ECO:0000256" key="3">
    <source>
        <dbReference type="ARBA" id="ARBA00022729"/>
    </source>
</evidence>
<dbReference type="Gene3D" id="3.10.50.40">
    <property type="match status" value="1"/>
</dbReference>
<name>A0A9X4MB28_9CYAN</name>
<dbReference type="GO" id="GO:0003755">
    <property type="term" value="F:peptidyl-prolyl cis-trans isomerase activity"/>
    <property type="evidence" value="ECO:0007669"/>
    <property type="project" value="UniProtKB-KW"/>
</dbReference>
<gene>
    <name evidence="8" type="ORF">FEV09_17255</name>
</gene>
<protein>
    <recommendedName>
        <fullName evidence="2">peptidylprolyl isomerase</fullName>
        <ecNumber evidence="2">5.2.1.8</ecNumber>
    </recommendedName>
</protein>
<feature type="domain" description="PpiC" evidence="7">
    <location>
        <begin position="112"/>
        <end position="204"/>
    </location>
</feature>
<dbReference type="PANTHER" id="PTHR47245">
    <property type="entry name" value="PEPTIDYLPROLYL ISOMERASE"/>
    <property type="match status" value="1"/>
</dbReference>
<dbReference type="InterPro" id="IPR050245">
    <property type="entry name" value="PrsA_foldase"/>
</dbReference>
<keyword evidence="4 6" id="KW-0697">Rotamase</keyword>
<dbReference type="AlphaFoldDB" id="A0A9X4MB28"/>
<evidence type="ECO:0000256" key="1">
    <source>
        <dbReference type="ARBA" id="ARBA00000971"/>
    </source>
</evidence>
<dbReference type="PANTHER" id="PTHR47245:SF1">
    <property type="entry name" value="FOLDASE PROTEIN PRSA"/>
    <property type="match status" value="1"/>
</dbReference>
<evidence type="ECO:0000256" key="6">
    <source>
        <dbReference type="PROSITE-ProRule" id="PRU00278"/>
    </source>
</evidence>
<dbReference type="InterPro" id="IPR000297">
    <property type="entry name" value="PPIase_PpiC"/>
</dbReference>
<sequence>MRAQLTIDKIEIESILSLLATYRLLPNFQREQTIDREIANISISPEEIALALQQFQQRYQLTSQEAVQKYIQIYSLTDIQLQAIALREYKIEKFKQQTWGNRLESTFLNNRANLDRATYSLIRHKNPELIQELFFRIQGGEQSFAELASQYSQGAEAQTGGQIGPIALSKLPPIMADKLRNSRPQQIHPPFLLEEWFVILRLEKLMPAQFDPQTQQLLLNQLFEQFLQEQKLQEQNMIITSSLAVSP</sequence>
<dbReference type="Proteomes" id="UP001152872">
    <property type="component" value="Unassembled WGS sequence"/>
</dbReference>
<keyword evidence="5 6" id="KW-0413">Isomerase</keyword>
<evidence type="ECO:0000256" key="5">
    <source>
        <dbReference type="ARBA" id="ARBA00023235"/>
    </source>
</evidence>
<reference evidence="8" key="1">
    <citation type="submission" date="2019-05" db="EMBL/GenBank/DDBJ databases">
        <title>Whole genome sequencing of Pseudanabaena catenata USMAC16.</title>
        <authorList>
            <person name="Khan Z."/>
            <person name="Omar W.M."/>
            <person name="Convey P."/>
            <person name="Merican F."/>
            <person name="Najimudin N."/>
        </authorList>
    </citation>
    <scope>NUCLEOTIDE SEQUENCE</scope>
    <source>
        <strain evidence="8">USMAC16</strain>
    </source>
</reference>